<keyword evidence="4" id="KW-1185">Reference proteome</keyword>
<reference evidence="3 4" key="1">
    <citation type="submission" date="2018-11" db="EMBL/GenBank/DDBJ databases">
        <title>Rufibacter latericius sp. nov., isolated from water in Baiyang Lake.</title>
        <authorList>
            <person name="Yang Y."/>
        </authorList>
    </citation>
    <scope>NUCLEOTIDE SEQUENCE [LARGE SCALE GENOMIC DNA]</scope>
    <source>
        <strain evidence="3 4">MCC P1</strain>
    </source>
</reference>
<comment type="caution">
    <text evidence="3">The sequence shown here is derived from an EMBL/GenBank/DDBJ whole genome shotgun (WGS) entry which is preliminary data.</text>
</comment>
<evidence type="ECO:0000313" key="3">
    <source>
        <dbReference type="EMBL" id="RNI29963.1"/>
    </source>
</evidence>
<dbReference type="AlphaFoldDB" id="A0A3M9MYJ8"/>
<feature type="coiled-coil region" evidence="1">
    <location>
        <begin position="427"/>
        <end position="461"/>
    </location>
</feature>
<dbReference type="InterPro" id="IPR027417">
    <property type="entry name" value="P-loop_NTPase"/>
</dbReference>
<sequence>MIESLQIKKIASYCDEGVTISNLRKINFIYGANGCGKTTLTNFLNNPSELKFKDSSVHWKGSMPMKTLVYNKEFKERNFGKGSIDGVFTLGQATKEDIEAISKMQIELSEIKAKGYTRKENLAKLTDLKQTAENEFKDLVWFDIYKKYEVHFKEAFKGVMQKELFKERLIREYKENKSGLKTVEDLKKIADTVFGEAPEMLPLISSISFNRITELEEEPIWNKKIIGKSDIEIGNLIQKLNLNDWVNEGREYIQNNETCPFCQQNTITDNFKLQLEEYFDEKFAEESERIKTLSQEYLLLVQNFENSTQRIESTEKGNSKTKLDTDTFASLCKTITSQFTTNKELLLKKIKEPSRGIELLSTKLQAEIISSFILEANKKINEHNLISKNIGAVKTELISDIWKFLVEECKSIIELHIKKINGLNISIEKTKEQKDALLVEYKALDDKIKEANKNVTSVQASVDEINRVLKSYGFTNFRIEPSKTEKSQYLCLREDDTIAESTLSEGEVTFITFLYYLQLCKGSNSESDVSEERVLVVDDPISSLDSNVLFIVSSLLKQIIKNIKNGVGSIKQLILLTHNIYFHKEVSFIDGRTSQNVDTYFWILRKNNNTSTIQAFEMKNPISNSYELLWQELKEKALLSGISIQNTMRRIIENYFKILGKYGDDDLINSFDNPQDQEVCRSLICWINDGSHSIPDDLFIEHQEAVVERYYKVFKEIFENMNHLSHYEMMMGKVKGEPNIDVKALQPASVN</sequence>
<evidence type="ECO:0000313" key="4">
    <source>
        <dbReference type="Proteomes" id="UP000271010"/>
    </source>
</evidence>
<dbReference type="SUPFAM" id="SSF52540">
    <property type="entry name" value="P-loop containing nucleoside triphosphate hydrolases"/>
    <property type="match status" value="1"/>
</dbReference>
<dbReference type="Pfam" id="PF13166">
    <property type="entry name" value="AAA_13"/>
    <property type="match status" value="1"/>
</dbReference>
<evidence type="ECO:0000256" key="1">
    <source>
        <dbReference type="SAM" id="Coils"/>
    </source>
</evidence>
<name>A0A3M9MYJ8_9BACT</name>
<evidence type="ECO:0000259" key="2">
    <source>
        <dbReference type="Pfam" id="PF13166"/>
    </source>
</evidence>
<keyword evidence="1" id="KW-0175">Coiled coil</keyword>
<accession>A0A3M9MYJ8</accession>
<dbReference type="Proteomes" id="UP000271010">
    <property type="component" value="Unassembled WGS sequence"/>
</dbReference>
<dbReference type="Gene3D" id="3.40.50.300">
    <property type="entry name" value="P-loop containing nucleotide triphosphate hydrolases"/>
    <property type="match status" value="2"/>
</dbReference>
<proteinExistence type="predicted"/>
<gene>
    <name evidence="3" type="ORF">EFA69_10575</name>
</gene>
<feature type="domain" description="Protein CR006 P-loop" evidence="2">
    <location>
        <begin position="10"/>
        <end position="719"/>
    </location>
</feature>
<dbReference type="RefSeq" id="WP_123133044.1">
    <property type="nucleotide sequence ID" value="NZ_RJJE01000009.1"/>
</dbReference>
<dbReference type="EMBL" id="RJJE01000009">
    <property type="protein sequence ID" value="RNI29963.1"/>
    <property type="molecule type" value="Genomic_DNA"/>
</dbReference>
<dbReference type="InterPro" id="IPR026866">
    <property type="entry name" value="CR006_AAA"/>
</dbReference>
<dbReference type="OrthoDB" id="9795565at2"/>
<protein>
    <recommendedName>
        <fullName evidence="2">Protein CR006 P-loop domain-containing protein</fullName>
    </recommendedName>
</protein>
<organism evidence="3 4">
    <name type="scientific">Rufibacter immobilis</name>
    <dbReference type="NCBI Taxonomy" id="1348778"/>
    <lineage>
        <taxon>Bacteria</taxon>
        <taxon>Pseudomonadati</taxon>
        <taxon>Bacteroidota</taxon>
        <taxon>Cytophagia</taxon>
        <taxon>Cytophagales</taxon>
        <taxon>Hymenobacteraceae</taxon>
        <taxon>Rufibacter</taxon>
    </lineage>
</organism>